<dbReference type="EMBL" id="JANPWB010000015">
    <property type="protein sequence ID" value="KAJ1094129.1"/>
    <property type="molecule type" value="Genomic_DNA"/>
</dbReference>
<proteinExistence type="predicted"/>
<protein>
    <submittedName>
        <fullName evidence="2">Uncharacterized protein</fullName>
    </submittedName>
</protein>
<accession>A0AAV7LUS4</accession>
<keyword evidence="3" id="KW-1185">Reference proteome</keyword>
<evidence type="ECO:0000313" key="3">
    <source>
        <dbReference type="Proteomes" id="UP001066276"/>
    </source>
</evidence>
<name>A0AAV7LUS4_PLEWA</name>
<evidence type="ECO:0000313" key="2">
    <source>
        <dbReference type="EMBL" id="KAJ1094129.1"/>
    </source>
</evidence>
<reference evidence="2" key="1">
    <citation type="journal article" date="2022" name="bioRxiv">
        <title>Sequencing and chromosome-scale assembly of the giantPleurodeles waltlgenome.</title>
        <authorList>
            <person name="Brown T."/>
            <person name="Elewa A."/>
            <person name="Iarovenko S."/>
            <person name="Subramanian E."/>
            <person name="Araus A.J."/>
            <person name="Petzold A."/>
            <person name="Susuki M."/>
            <person name="Suzuki K.-i.T."/>
            <person name="Hayashi T."/>
            <person name="Toyoda A."/>
            <person name="Oliveira C."/>
            <person name="Osipova E."/>
            <person name="Leigh N.D."/>
            <person name="Simon A."/>
            <person name="Yun M.H."/>
        </authorList>
    </citation>
    <scope>NUCLEOTIDE SEQUENCE</scope>
    <source>
        <strain evidence="2">20211129_DDA</strain>
        <tissue evidence="2">Liver</tissue>
    </source>
</reference>
<organism evidence="2 3">
    <name type="scientific">Pleurodeles waltl</name>
    <name type="common">Iberian ribbed newt</name>
    <dbReference type="NCBI Taxonomy" id="8319"/>
    <lineage>
        <taxon>Eukaryota</taxon>
        <taxon>Metazoa</taxon>
        <taxon>Chordata</taxon>
        <taxon>Craniata</taxon>
        <taxon>Vertebrata</taxon>
        <taxon>Euteleostomi</taxon>
        <taxon>Amphibia</taxon>
        <taxon>Batrachia</taxon>
        <taxon>Caudata</taxon>
        <taxon>Salamandroidea</taxon>
        <taxon>Salamandridae</taxon>
        <taxon>Pleurodelinae</taxon>
        <taxon>Pleurodeles</taxon>
    </lineage>
</organism>
<comment type="caution">
    <text evidence="2">The sequence shown here is derived from an EMBL/GenBank/DDBJ whole genome shotgun (WGS) entry which is preliminary data.</text>
</comment>
<feature type="region of interest" description="Disordered" evidence="1">
    <location>
        <begin position="61"/>
        <end position="107"/>
    </location>
</feature>
<gene>
    <name evidence="2" type="ORF">NDU88_007213</name>
</gene>
<evidence type="ECO:0000256" key="1">
    <source>
        <dbReference type="SAM" id="MobiDB-lite"/>
    </source>
</evidence>
<dbReference type="AlphaFoldDB" id="A0AAV7LUS4"/>
<dbReference type="Proteomes" id="UP001066276">
    <property type="component" value="Chromosome 11"/>
</dbReference>
<sequence>MRTSVSGKYVYSTFGTFCGTSRERVTRERDLRALSSDRTLGPQRLRSEAAWGALPLHLRERKPNTSYEGQARAQPGHSPATVRDTAKTPPGAQPGNYEGQARAPPGA</sequence>